<sequence length="96" mass="10849">MKRRRRCSVHLYTLAALFSVGAAPSLFWGSYSVDRCTRTDKLGLFDVITSHKSMNAGCTHEKATSVSLPLHRPIRPSRRETAVARNLHVNYFVNCL</sequence>
<name>A0A4C2A9U4_EUMVA</name>
<keyword evidence="2" id="KW-1185">Reference proteome</keyword>
<dbReference type="AlphaFoldDB" id="A0A4C2A9U4"/>
<dbReference type="Proteomes" id="UP000299102">
    <property type="component" value="Unassembled WGS sequence"/>
</dbReference>
<dbReference type="EMBL" id="BGZK01002738">
    <property type="protein sequence ID" value="GBP96123.1"/>
    <property type="molecule type" value="Genomic_DNA"/>
</dbReference>
<gene>
    <name evidence="1" type="ORF">EVAR_8586_1</name>
</gene>
<reference evidence="1 2" key="1">
    <citation type="journal article" date="2019" name="Commun. Biol.">
        <title>The bagworm genome reveals a unique fibroin gene that provides high tensile strength.</title>
        <authorList>
            <person name="Kono N."/>
            <person name="Nakamura H."/>
            <person name="Ohtoshi R."/>
            <person name="Tomita M."/>
            <person name="Numata K."/>
            <person name="Arakawa K."/>
        </authorList>
    </citation>
    <scope>NUCLEOTIDE SEQUENCE [LARGE SCALE GENOMIC DNA]</scope>
</reference>
<accession>A0A4C2A9U4</accession>
<comment type="caution">
    <text evidence="1">The sequence shown here is derived from an EMBL/GenBank/DDBJ whole genome shotgun (WGS) entry which is preliminary data.</text>
</comment>
<evidence type="ECO:0000313" key="1">
    <source>
        <dbReference type="EMBL" id="GBP96123.1"/>
    </source>
</evidence>
<proteinExistence type="predicted"/>
<organism evidence="1 2">
    <name type="scientific">Eumeta variegata</name>
    <name type="common">Bagworm moth</name>
    <name type="synonym">Eumeta japonica</name>
    <dbReference type="NCBI Taxonomy" id="151549"/>
    <lineage>
        <taxon>Eukaryota</taxon>
        <taxon>Metazoa</taxon>
        <taxon>Ecdysozoa</taxon>
        <taxon>Arthropoda</taxon>
        <taxon>Hexapoda</taxon>
        <taxon>Insecta</taxon>
        <taxon>Pterygota</taxon>
        <taxon>Neoptera</taxon>
        <taxon>Endopterygota</taxon>
        <taxon>Lepidoptera</taxon>
        <taxon>Glossata</taxon>
        <taxon>Ditrysia</taxon>
        <taxon>Tineoidea</taxon>
        <taxon>Psychidae</taxon>
        <taxon>Oiketicinae</taxon>
        <taxon>Eumeta</taxon>
    </lineage>
</organism>
<protein>
    <submittedName>
        <fullName evidence="1">Uncharacterized protein</fullName>
    </submittedName>
</protein>
<evidence type="ECO:0000313" key="2">
    <source>
        <dbReference type="Proteomes" id="UP000299102"/>
    </source>
</evidence>